<dbReference type="AlphaFoldDB" id="E6QTI5"/>
<dbReference type="PROSITE" id="PS00508">
    <property type="entry name" value="NI_HGENASE_L_2"/>
    <property type="match status" value="1"/>
</dbReference>
<dbReference type="InterPro" id="IPR050867">
    <property type="entry name" value="NiFe/NiFeSe_hydrgnase_LSU"/>
</dbReference>
<dbReference type="Pfam" id="PF00374">
    <property type="entry name" value="NiFeSe_Hases"/>
    <property type="match status" value="1"/>
</dbReference>
<evidence type="ECO:0000313" key="8">
    <source>
        <dbReference type="EMBL" id="CBI10557.1"/>
    </source>
</evidence>
<dbReference type="SUPFAM" id="SSF56762">
    <property type="entry name" value="HydB/Nqo4-like"/>
    <property type="match status" value="1"/>
</dbReference>
<evidence type="ECO:0000256" key="3">
    <source>
        <dbReference type="ARBA" id="ARBA00009292"/>
    </source>
</evidence>
<comment type="cofactor">
    <cofactor evidence="1">
        <name>Ni(2+)</name>
        <dbReference type="ChEBI" id="CHEBI:49786"/>
    </cofactor>
</comment>
<dbReference type="FunFam" id="1.10.645.10:FF:000002">
    <property type="entry name" value="Hydrogenase 2 large subunit"/>
    <property type="match status" value="1"/>
</dbReference>
<dbReference type="InterPro" id="IPR029014">
    <property type="entry name" value="NiFe-Hase_large"/>
</dbReference>
<comment type="similarity">
    <text evidence="3">Belongs to the [NiFe]/[NiFeSe] hydrogenase large subunit family.</text>
</comment>
<dbReference type="Gene3D" id="1.10.645.10">
    <property type="entry name" value="Cytochrome-c3 Hydrogenase, chain B"/>
    <property type="match status" value="1"/>
</dbReference>
<reference evidence="8" key="1">
    <citation type="submission" date="2009-10" db="EMBL/GenBank/DDBJ databases">
        <title>Diversity of trophic interactions inside an arsenic-rich microbial ecosystem.</title>
        <authorList>
            <person name="Bertin P.N."/>
            <person name="Heinrich-Salmeron A."/>
            <person name="Pelletier E."/>
            <person name="Goulhen-Chollet F."/>
            <person name="Arsene-Ploetze F."/>
            <person name="Gallien S."/>
            <person name="Calteau A."/>
            <person name="Vallenet D."/>
            <person name="Casiot C."/>
            <person name="Chane-Woon-Ming B."/>
            <person name="Giloteaux L."/>
            <person name="Barakat M."/>
            <person name="Bonnefoy V."/>
            <person name="Bruneel O."/>
            <person name="Chandler M."/>
            <person name="Cleiss J."/>
            <person name="Duran R."/>
            <person name="Elbaz-Poulichet F."/>
            <person name="Fonknechten N."/>
            <person name="Lauga B."/>
            <person name="Mornico D."/>
            <person name="Ortet P."/>
            <person name="Schaeffer C."/>
            <person name="Siguier P."/>
            <person name="Alexander Thil Smith A."/>
            <person name="Van Dorsselaer A."/>
            <person name="Weissenbach J."/>
            <person name="Medigue C."/>
            <person name="Le Paslier D."/>
        </authorList>
    </citation>
    <scope>NUCLEOTIDE SEQUENCE</scope>
</reference>
<dbReference type="PANTHER" id="PTHR42958:SF2">
    <property type="entry name" value="UPTAKE HYDROGENASE LARGE SUBUNIT"/>
    <property type="match status" value="1"/>
</dbReference>
<evidence type="ECO:0000256" key="6">
    <source>
        <dbReference type="ARBA" id="ARBA00022723"/>
    </source>
</evidence>
<dbReference type="InterPro" id="IPR018194">
    <property type="entry name" value="Ni-dep_hyd_lsu_Ni_BS"/>
</dbReference>
<comment type="subunit">
    <text evidence="4">Heterodimer of a large and a small subunit.</text>
</comment>
<dbReference type="EMBL" id="CABR01000089">
    <property type="protein sequence ID" value="CBI10557.1"/>
    <property type="molecule type" value="Genomic_DNA"/>
</dbReference>
<dbReference type="EC" id="1.12.99.6" evidence="8"/>
<protein>
    <submittedName>
        <fullName evidence="8">Hydrogenase 1, large subunit</fullName>
        <ecNumber evidence="8">1.12.99.6</ecNumber>
    </submittedName>
</protein>
<evidence type="ECO:0000256" key="7">
    <source>
        <dbReference type="ARBA" id="ARBA00023002"/>
    </source>
</evidence>
<dbReference type="GO" id="GO:0008901">
    <property type="term" value="F:ferredoxin hydrogenase activity"/>
    <property type="evidence" value="ECO:0007669"/>
    <property type="project" value="InterPro"/>
</dbReference>
<evidence type="ECO:0000256" key="2">
    <source>
        <dbReference type="ARBA" id="ARBA00004196"/>
    </source>
</evidence>
<keyword evidence="7 8" id="KW-0560">Oxidoreductase</keyword>
<gene>
    <name evidence="8" type="primary">hyaB</name>
    <name evidence="8" type="ORF">CARN7_1340</name>
</gene>
<proteinExistence type="inferred from homology"/>
<keyword evidence="6" id="KW-0479">Metal-binding</keyword>
<dbReference type="InterPro" id="IPR001501">
    <property type="entry name" value="Ni-dep_hyd_lsu"/>
</dbReference>
<evidence type="ECO:0000256" key="5">
    <source>
        <dbReference type="ARBA" id="ARBA00022596"/>
    </source>
</evidence>
<dbReference type="GO" id="GO:0030313">
    <property type="term" value="C:cell envelope"/>
    <property type="evidence" value="ECO:0007669"/>
    <property type="project" value="UniProtKB-SubCell"/>
</dbReference>
<accession>E6QTI5</accession>
<organism evidence="8">
    <name type="scientific">mine drainage metagenome</name>
    <dbReference type="NCBI Taxonomy" id="410659"/>
    <lineage>
        <taxon>unclassified sequences</taxon>
        <taxon>metagenomes</taxon>
        <taxon>ecological metagenomes</taxon>
    </lineage>
</organism>
<evidence type="ECO:0000256" key="1">
    <source>
        <dbReference type="ARBA" id="ARBA00001967"/>
    </source>
</evidence>
<keyword evidence="5" id="KW-0533">Nickel</keyword>
<comment type="subcellular location">
    <subcellularLocation>
        <location evidence="2">Cell envelope</location>
    </subcellularLocation>
</comment>
<sequence length="584" mass="64327">MSTPTNRVIVDPITRIEGHLRIEAETDADGRIVRASSAGTMVRGIELILRGRDPRDAWAFTQRICGVCTLVHGIASVRAVENALKYDIPANAQLIRNLMIGAQFVHDHVMHFYHLHALDWVDVVSALKADPKATSALAQSISSYAKSSPGYFSDVQKKLKGFVEGGQLGIFANGYWGNPGYKLPPEANLMAVAHYFDALAWQRNVAQLHAIFGGKNPHPNFVVGGVPCAISIHPEGQGASSGTTSLNVEGLQKVQDIIHQMRDFVDQVYVPDTLAIAGFYKDWFKLGEGIGNFMSYGDFPEKGMSDPSSFLIPSGVILNRDLSIIHEVDLNATDQIQEYVAHSWYDYTEGKNKGLHPYVGETNLHYTGPTPPYNELDVDQSYSWIKSPRWKGHAVEVGPLARVLVLYAKGHEQTKELVGMTLKKLDLPVTALYSTLGRTAARTLESKIIADAMQTWYDNLIVNIKAGDVKTFNEKLWEPSSWPSTAKGVGYTEAPRGALAHWIIIKDGKIDNYQAVVPSTWNAGPRDAAGQEGPYEAALKGTQLHDPKQPLEILRTIHSFDPCIACAVHVTDPEGEELIKVKIR</sequence>
<name>E6QTI5_9ZZZZ</name>
<dbReference type="GO" id="GO:0016151">
    <property type="term" value="F:nickel cation binding"/>
    <property type="evidence" value="ECO:0007669"/>
    <property type="project" value="InterPro"/>
</dbReference>
<dbReference type="PROSITE" id="PS00507">
    <property type="entry name" value="NI_HGENASE_L_1"/>
    <property type="match status" value="1"/>
</dbReference>
<evidence type="ECO:0000256" key="4">
    <source>
        <dbReference type="ARBA" id="ARBA00011771"/>
    </source>
</evidence>
<comment type="caution">
    <text evidence="8">The sequence shown here is derived from an EMBL/GenBank/DDBJ whole genome shotgun (WGS) entry which is preliminary data.</text>
</comment>
<dbReference type="GO" id="GO:0033748">
    <property type="term" value="F:hydrogenase (acceptor) activity"/>
    <property type="evidence" value="ECO:0007669"/>
    <property type="project" value="UniProtKB-EC"/>
</dbReference>
<dbReference type="PANTHER" id="PTHR42958">
    <property type="entry name" value="HYDROGENASE-2 LARGE CHAIN"/>
    <property type="match status" value="1"/>
</dbReference>